<dbReference type="InterPro" id="IPR008972">
    <property type="entry name" value="Cupredoxin"/>
</dbReference>
<accession>A0A1F6DG52</accession>
<comment type="caution">
    <text evidence="2">The sequence shown here is derived from an EMBL/GenBank/DDBJ whole genome shotgun (WGS) entry which is preliminary data.</text>
</comment>
<dbReference type="AlphaFoldDB" id="A0A1F6DG52"/>
<dbReference type="STRING" id="1798492.A3C89_03855"/>
<dbReference type="Gene3D" id="2.60.40.420">
    <property type="entry name" value="Cupredoxins - blue copper proteins"/>
    <property type="match status" value="1"/>
</dbReference>
<evidence type="ECO:0000256" key="1">
    <source>
        <dbReference type="SAM" id="MobiDB-lite"/>
    </source>
</evidence>
<evidence type="ECO:0000313" key="2">
    <source>
        <dbReference type="EMBL" id="OGG60361.1"/>
    </source>
</evidence>
<feature type="region of interest" description="Disordered" evidence="1">
    <location>
        <begin position="25"/>
        <end position="44"/>
    </location>
</feature>
<protein>
    <recommendedName>
        <fullName evidence="4">EfeO-type cupredoxin-like domain-containing protein</fullName>
    </recommendedName>
</protein>
<gene>
    <name evidence="2" type="ORF">A3C89_03855</name>
</gene>
<dbReference type="Proteomes" id="UP000178794">
    <property type="component" value="Unassembled WGS sequence"/>
</dbReference>
<name>A0A1F6DG52_9BACT</name>
<evidence type="ECO:0008006" key="4">
    <source>
        <dbReference type="Google" id="ProtNLM"/>
    </source>
</evidence>
<sequence>MYKIIILAIIILSVGGFLITRNAPEAVPESSPEPVVSNTSSESTGVAAPVADAQTTHTVLYTAEGFSPKELSVKAGDTVVWRNMSTTDMWPATAMHPTHTVYPGSAITKCGGSEASQIFDACGPVAAAGEYTFVFSEVGSWKYHNHLNVRDGGTIAVTE</sequence>
<organism evidence="2 3">
    <name type="scientific">Candidatus Kaiserbacteria bacterium RIFCSPHIGHO2_02_FULL_50_50</name>
    <dbReference type="NCBI Taxonomy" id="1798492"/>
    <lineage>
        <taxon>Bacteria</taxon>
        <taxon>Candidatus Kaiseribacteriota</taxon>
    </lineage>
</organism>
<reference evidence="2 3" key="1">
    <citation type="journal article" date="2016" name="Nat. Commun.">
        <title>Thousands of microbial genomes shed light on interconnected biogeochemical processes in an aquifer system.</title>
        <authorList>
            <person name="Anantharaman K."/>
            <person name="Brown C.T."/>
            <person name="Hug L.A."/>
            <person name="Sharon I."/>
            <person name="Castelle C.J."/>
            <person name="Probst A.J."/>
            <person name="Thomas B.C."/>
            <person name="Singh A."/>
            <person name="Wilkins M.J."/>
            <person name="Karaoz U."/>
            <person name="Brodie E.L."/>
            <person name="Williams K.H."/>
            <person name="Hubbard S.S."/>
            <person name="Banfield J.F."/>
        </authorList>
    </citation>
    <scope>NUCLEOTIDE SEQUENCE [LARGE SCALE GENOMIC DNA]</scope>
</reference>
<proteinExistence type="predicted"/>
<dbReference type="SUPFAM" id="SSF49503">
    <property type="entry name" value="Cupredoxins"/>
    <property type="match status" value="1"/>
</dbReference>
<evidence type="ECO:0000313" key="3">
    <source>
        <dbReference type="Proteomes" id="UP000178794"/>
    </source>
</evidence>
<dbReference type="EMBL" id="MFLF01000007">
    <property type="protein sequence ID" value="OGG60361.1"/>
    <property type="molecule type" value="Genomic_DNA"/>
</dbReference>